<dbReference type="Proteomes" id="UP001165492">
    <property type="component" value="Unassembled WGS sequence"/>
</dbReference>
<dbReference type="PANTHER" id="PTHR11215">
    <property type="entry name" value="METAL DEPENDENT HYDROLASE - RELATED"/>
    <property type="match status" value="1"/>
</dbReference>
<comment type="similarity">
    <text evidence="1">Belongs to the MYG1 family.</text>
</comment>
<comment type="caution">
    <text evidence="2">The sequence shown here is derived from an EMBL/GenBank/DDBJ whole genome shotgun (WGS) entry which is preliminary data.</text>
</comment>
<keyword evidence="3" id="KW-1185">Reference proteome</keyword>
<evidence type="ECO:0000313" key="3">
    <source>
        <dbReference type="Proteomes" id="UP001165492"/>
    </source>
</evidence>
<name>A0ABS8I089_9FIRM</name>
<proteinExistence type="inferred from homology"/>
<protein>
    <submittedName>
        <fullName evidence="2">MYG1 family protein</fullName>
    </submittedName>
</protein>
<dbReference type="InterPro" id="IPR003226">
    <property type="entry name" value="MYG1_exonuclease"/>
</dbReference>
<sequence>MMINEKNIKTLGTHSGKFHADDVMATAILRLLLGDIKVTRTRDENILRKLDFVYDISLGEFDHHQLNKEIRENNIPYAACGLVWREFGSRIIQKFNSQLEENDIISIFDYVDKNLVQGIDATDNGIDIKSEIKVTSISDIIQSFNPTWDSNDSIDEAFEKAVQYATEVIKRIISRQVSVIKARIIVNEAFQNRNINEIMVLKTGCPWLQQLLKIDLNNEVLFVISPDDNDNDNNTEYKIQTVKKTADTFEARKDILESIRGKSSEEINSIIKIDDAIFCHKAGFIASTKSMESALKIAKLSVKT</sequence>
<accession>A0ABS8I089</accession>
<reference evidence="2" key="1">
    <citation type="submission" date="2021-11" db="EMBL/GenBank/DDBJ databases">
        <title>Description of a new species Pelosinus isolated from the bottom sediments of Lake Baikal.</title>
        <authorList>
            <person name="Zakharyuk A."/>
        </authorList>
    </citation>
    <scope>NUCLEOTIDE SEQUENCE</scope>
    <source>
        <strain evidence="2">Bkl1</strain>
    </source>
</reference>
<dbReference type="PANTHER" id="PTHR11215:SF1">
    <property type="entry name" value="MYG1 EXONUCLEASE"/>
    <property type="match status" value="1"/>
</dbReference>
<dbReference type="RefSeq" id="WP_229537491.1">
    <property type="nucleotide sequence ID" value="NZ_JAJHJB010000084.1"/>
</dbReference>
<evidence type="ECO:0000313" key="2">
    <source>
        <dbReference type="EMBL" id="MCC5468627.1"/>
    </source>
</evidence>
<dbReference type="Pfam" id="PF03690">
    <property type="entry name" value="MYG1_exonuc"/>
    <property type="match status" value="1"/>
</dbReference>
<evidence type="ECO:0000256" key="1">
    <source>
        <dbReference type="ARBA" id="ARBA00010105"/>
    </source>
</evidence>
<organism evidence="2 3">
    <name type="scientific">Pelosinus baikalensis</name>
    <dbReference type="NCBI Taxonomy" id="2892015"/>
    <lineage>
        <taxon>Bacteria</taxon>
        <taxon>Bacillati</taxon>
        <taxon>Bacillota</taxon>
        <taxon>Negativicutes</taxon>
        <taxon>Selenomonadales</taxon>
        <taxon>Sporomusaceae</taxon>
        <taxon>Pelosinus</taxon>
    </lineage>
</organism>
<gene>
    <name evidence="2" type="ORF">LMF89_25145</name>
</gene>
<dbReference type="EMBL" id="JAJHJB010000084">
    <property type="protein sequence ID" value="MCC5468627.1"/>
    <property type="molecule type" value="Genomic_DNA"/>
</dbReference>